<protein>
    <recommendedName>
        <fullName evidence="8">Phosphate-specific transport system accessory protein PhoU</fullName>
    </recommendedName>
</protein>
<feature type="domain" description="PhoU" evidence="9">
    <location>
        <begin position="21"/>
        <end position="107"/>
    </location>
</feature>
<feature type="domain" description="PhoU" evidence="9">
    <location>
        <begin position="126"/>
        <end position="209"/>
    </location>
</feature>
<keyword evidence="11" id="KW-1185">Reference proteome</keyword>
<keyword evidence="6 8" id="KW-0592">Phosphate transport</keyword>
<dbReference type="Proteomes" id="UP000241885">
    <property type="component" value="Chromosome"/>
</dbReference>
<evidence type="ECO:0000256" key="7">
    <source>
        <dbReference type="ARBA" id="ARBA00056181"/>
    </source>
</evidence>
<evidence type="ECO:0000256" key="5">
    <source>
        <dbReference type="ARBA" id="ARBA00022490"/>
    </source>
</evidence>
<evidence type="ECO:0000256" key="2">
    <source>
        <dbReference type="ARBA" id="ARBA00008107"/>
    </source>
</evidence>
<dbReference type="PIRSF" id="PIRSF003107">
    <property type="entry name" value="PhoU"/>
    <property type="match status" value="1"/>
</dbReference>
<accession>A0A2R4BQ09</accession>
<comment type="subcellular location">
    <subcellularLocation>
        <location evidence="1 8">Cytoplasm</location>
    </subcellularLocation>
</comment>
<reference evidence="10 11" key="1">
    <citation type="submission" date="2018-03" db="EMBL/GenBank/DDBJ databases">
        <title>Complete genome sequence of Thauera aromatica, a model organism for studying aromatic compound degradation under denitrifying conditions.</title>
        <authorList>
            <person name="Lo H.-Y."/>
            <person name="Goris T."/>
            <person name="Boll M."/>
            <person name="Mueller J.A."/>
        </authorList>
    </citation>
    <scope>NUCLEOTIDE SEQUENCE [LARGE SCALE GENOMIC DNA]</scope>
    <source>
        <strain evidence="10 11">K172</strain>
    </source>
</reference>
<dbReference type="Gene3D" id="1.20.58.220">
    <property type="entry name" value="Phosphate transport system protein phou homolog 2, domain 2"/>
    <property type="match status" value="1"/>
</dbReference>
<evidence type="ECO:0000256" key="8">
    <source>
        <dbReference type="PIRNR" id="PIRNR003107"/>
    </source>
</evidence>
<dbReference type="KEGG" id="tak:Tharo_2405"/>
<evidence type="ECO:0000256" key="4">
    <source>
        <dbReference type="ARBA" id="ARBA00022448"/>
    </source>
</evidence>
<evidence type="ECO:0000256" key="6">
    <source>
        <dbReference type="ARBA" id="ARBA00022592"/>
    </source>
</evidence>
<comment type="subunit">
    <text evidence="3 8">Homodimer.</text>
</comment>
<keyword evidence="4 8" id="KW-0813">Transport</keyword>
<evidence type="ECO:0000256" key="1">
    <source>
        <dbReference type="ARBA" id="ARBA00004496"/>
    </source>
</evidence>
<evidence type="ECO:0000259" key="9">
    <source>
        <dbReference type="Pfam" id="PF01895"/>
    </source>
</evidence>
<dbReference type="PANTHER" id="PTHR42930:SF3">
    <property type="entry name" value="PHOSPHATE-SPECIFIC TRANSPORT SYSTEM ACCESSORY PROTEIN PHOU"/>
    <property type="match status" value="1"/>
</dbReference>
<evidence type="ECO:0000313" key="11">
    <source>
        <dbReference type="Proteomes" id="UP000241885"/>
    </source>
</evidence>
<dbReference type="InterPro" id="IPR028366">
    <property type="entry name" value="PhoU"/>
</dbReference>
<dbReference type="AlphaFoldDB" id="A0A2R4BQ09"/>
<dbReference type="PANTHER" id="PTHR42930">
    <property type="entry name" value="PHOSPHATE-SPECIFIC TRANSPORT SYSTEM ACCESSORY PROTEIN PHOU"/>
    <property type="match status" value="1"/>
</dbReference>
<dbReference type="SUPFAM" id="SSF109755">
    <property type="entry name" value="PhoU-like"/>
    <property type="match status" value="1"/>
</dbReference>
<dbReference type="NCBIfam" id="TIGR02135">
    <property type="entry name" value="phoU_full"/>
    <property type="match status" value="1"/>
</dbReference>
<gene>
    <name evidence="10" type="ORF">Tharo_2405</name>
</gene>
<dbReference type="FunFam" id="1.20.58.220:FF:000004">
    <property type="entry name" value="Phosphate-specific transport system accessory protein PhoU"/>
    <property type="match status" value="1"/>
</dbReference>
<dbReference type="GO" id="GO:0005737">
    <property type="term" value="C:cytoplasm"/>
    <property type="evidence" value="ECO:0007669"/>
    <property type="project" value="UniProtKB-SubCell"/>
</dbReference>
<dbReference type="GO" id="GO:0006817">
    <property type="term" value="P:phosphate ion transport"/>
    <property type="evidence" value="ECO:0007669"/>
    <property type="project" value="UniProtKB-KW"/>
</dbReference>
<comment type="similarity">
    <text evidence="2 8">Belongs to the PhoU family.</text>
</comment>
<proteinExistence type="inferred from homology"/>
<dbReference type="InterPro" id="IPR026022">
    <property type="entry name" value="PhoU_dom"/>
</dbReference>
<keyword evidence="5 8" id="KW-0963">Cytoplasm</keyword>
<dbReference type="Pfam" id="PF01895">
    <property type="entry name" value="PhoU"/>
    <property type="match status" value="2"/>
</dbReference>
<dbReference type="EMBL" id="CP028339">
    <property type="protein sequence ID" value="AVR89302.1"/>
    <property type="molecule type" value="Genomic_DNA"/>
</dbReference>
<evidence type="ECO:0000313" key="10">
    <source>
        <dbReference type="EMBL" id="AVR89302.1"/>
    </source>
</evidence>
<organism evidence="10 11">
    <name type="scientific">Thauera aromatica K172</name>
    <dbReference type="NCBI Taxonomy" id="44139"/>
    <lineage>
        <taxon>Bacteria</taxon>
        <taxon>Pseudomonadati</taxon>
        <taxon>Pseudomonadota</taxon>
        <taxon>Betaproteobacteria</taxon>
        <taxon>Rhodocyclales</taxon>
        <taxon>Zoogloeaceae</taxon>
        <taxon>Thauera</taxon>
    </lineage>
</organism>
<name>A0A2R4BQ09_THAAR</name>
<dbReference type="GO" id="GO:0030643">
    <property type="term" value="P:intracellular phosphate ion homeostasis"/>
    <property type="evidence" value="ECO:0007669"/>
    <property type="project" value="InterPro"/>
</dbReference>
<dbReference type="RefSeq" id="WP_107221439.1">
    <property type="nucleotide sequence ID" value="NZ_CP028339.1"/>
</dbReference>
<evidence type="ECO:0000256" key="3">
    <source>
        <dbReference type="ARBA" id="ARBA00011738"/>
    </source>
</evidence>
<dbReference type="InterPro" id="IPR038078">
    <property type="entry name" value="PhoU-like_sf"/>
</dbReference>
<dbReference type="OrthoDB" id="9814256at2"/>
<sequence>MTEHTLKQFDIDLDRIRRGVLQMGGMVEAQFTKALEGLRSGDMASIEAAIEADKSVNLEQIRLDNACTHIIAKHQPTASDLRLLLTVIKAVSDLERVGDEAKKIAKAARRLHANGTSSPPKVGLSHATQLALEMLRAALDGFARGDAGEIDAIRLKDTEVDSDFKGITRQLITYMVEDPRTITSSLELLFIAKAIERIGDHALNIAEHVVYMVSGEDVRFTKAQTSGMSGTEARP</sequence>
<dbReference type="GO" id="GO:0045936">
    <property type="term" value="P:negative regulation of phosphate metabolic process"/>
    <property type="evidence" value="ECO:0007669"/>
    <property type="project" value="InterPro"/>
</dbReference>
<comment type="function">
    <text evidence="7 8">Plays a role in the regulation of phosphate uptake.</text>
</comment>